<comment type="caution">
    <text evidence="3">The sequence shown here is derived from an EMBL/GenBank/DDBJ whole genome shotgun (WGS) entry which is preliminary data.</text>
</comment>
<dbReference type="GO" id="GO:0004766">
    <property type="term" value="F:spermidine synthase activity"/>
    <property type="evidence" value="ECO:0007669"/>
    <property type="project" value="UniProtKB-EC"/>
</dbReference>
<dbReference type="SUPFAM" id="SSF53335">
    <property type="entry name" value="S-adenosyl-L-methionine-dependent methyltransferases"/>
    <property type="match status" value="1"/>
</dbReference>
<feature type="compositionally biased region" description="Basic residues" evidence="2">
    <location>
        <begin position="237"/>
        <end position="249"/>
    </location>
</feature>
<organism evidence="3 4">
    <name type="scientific">Deinococcus humi</name>
    <dbReference type="NCBI Taxonomy" id="662880"/>
    <lineage>
        <taxon>Bacteria</taxon>
        <taxon>Thermotogati</taxon>
        <taxon>Deinococcota</taxon>
        <taxon>Deinococci</taxon>
        <taxon>Deinococcales</taxon>
        <taxon>Deinococcaceae</taxon>
        <taxon>Deinococcus</taxon>
    </lineage>
</organism>
<dbReference type="PANTHER" id="PTHR43317:SF3">
    <property type="entry name" value="BLR2883 PROTEIN"/>
    <property type="match status" value="1"/>
</dbReference>
<dbReference type="Proteomes" id="UP000552709">
    <property type="component" value="Unassembled WGS sequence"/>
</dbReference>
<evidence type="ECO:0000256" key="1">
    <source>
        <dbReference type="ARBA" id="ARBA00023115"/>
    </source>
</evidence>
<dbReference type="GO" id="GO:0006596">
    <property type="term" value="P:polyamine biosynthetic process"/>
    <property type="evidence" value="ECO:0007669"/>
    <property type="project" value="UniProtKB-KW"/>
</dbReference>
<dbReference type="Gene3D" id="3.40.50.150">
    <property type="entry name" value="Vaccinia Virus protein VP39"/>
    <property type="match status" value="1"/>
</dbReference>
<keyword evidence="1" id="KW-0620">Polyamine biosynthesis</keyword>
<sequence length="249" mass="27179">MIPWVPLARAPIPGTQQDLCLYRRGEQLEFSIQISGYVSELMNSRVHASEDALAELACAAIVGRPAPHVLVGGLGMGFTLAAALKTLGPDSVVTVAELVPEVVEWNRGPLGECAAFPLHDPRTQVHVGDVTELLRQGRGVYDAVLLDVDNGPEGMTHHGNDWLYSPSGLAAAQRTLRPGGVLAVWSATPDDRFTRRLRQAGFRVDVRTVRARPGKGARHTIWLAHRTQDAAPTPARPPRRVRQHRSARR</sequence>
<dbReference type="PANTHER" id="PTHR43317">
    <property type="entry name" value="THERMOSPERMINE SYNTHASE ACAULIS5"/>
    <property type="match status" value="1"/>
</dbReference>
<reference evidence="3 4" key="1">
    <citation type="submission" date="2020-08" db="EMBL/GenBank/DDBJ databases">
        <title>Genomic Encyclopedia of Type Strains, Phase IV (KMG-IV): sequencing the most valuable type-strain genomes for metagenomic binning, comparative biology and taxonomic classification.</title>
        <authorList>
            <person name="Goeker M."/>
        </authorList>
    </citation>
    <scope>NUCLEOTIDE SEQUENCE [LARGE SCALE GENOMIC DNA]</scope>
    <source>
        <strain evidence="3 4">DSM 27939</strain>
    </source>
</reference>
<evidence type="ECO:0000313" key="3">
    <source>
        <dbReference type="EMBL" id="MBB5364173.1"/>
    </source>
</evidence>
<accession>A0A7W8JYA9</accession>
<keyword evidence="3" id="KW-0808">Transferase</keyword>
<name>A0A7W8JYA9_9DEIO</name>
<dbReference type="RefSeq" id="WP_229790232.1">
    <property type="nucleotide sequence ID" value="NZ_JACHFL010000009.1"/>
</dbReference>
<dbReference type="AlphaFoldDB" id="A0A7W8JYA9"/>
<feature type="region of interest" description="Disordered" evidence="2">
    <location>
        <begin position="217"/>
        <end position="249"/>
    </location>
</feature>
<dbReference type="Pfam" id="PF01564">
    <property type="entry name" value="Spermine_synth"/>
    <property type="match status" value="1"/>
</dbReference>
<proteinExistence type="predicted"/>
<keyword evidence="4" id="KW-1185">Reference proteome</keyword>
<dbReference type="InterPro" id="IPR029063">
    <property type="entry name" value="SAM-dependent_MTases_sf"/>
</dbReference>
<evidence type="ECO:0000313" key="4">
    <source>
        <dbReference type="Proteomes" id="UP000552709"/>
    </source>
</evidence>
<protein>
    <submittedName>
        <fullName evidence="3">Spermidine synthase</fullName>
        <ecNumber evidence="3">2.5.1.16</ecNumber>
    </submittedName>
</protein>
<gene>
    <name evidence="3" type="ORF">HNQ08_003281</name>
</gene>
<dbReference type="EC" id="2.5.1.16" evidence="3"/>
<evidence type="ECO:0000256" key="2">
    <source>
        <dbReference type="SAM" id="MobiDB-lite"/>
    </source>
</evidence>
<dbReference type="EMBL" id="JACHFL010000009">
    <property type="protein sequence ID" value="MBB5364173.1"/>
    <property type="molecule type" value="Genomic_DNA"/>
</dbReference>